<dbReference type="AlphaFoldDB" id="A0A7H1QDQ9"/>
<evidence type="ECO:0000313" key="1">
    <source>
        <dbReference type="EMBL" id="QNT98439.1"/>
    </source>
</evidence>
<name>A0A7H1QDQ9_9ACTN</name>
<protein>
    <submittedName>
        <fullName evidence="1">Uncharacterized protein</fullName>
    </submittedName>
</protein>
<sequence length="95" mass="10562">MQHIEWRRAAITTSMTTDAYRELCWGAHLPEVAGGYGLLLGYDVVSGELVTAVIEDVEYVRLLIQSPGATVPREKITKTLTDWPTLDPDAESVWS</sequence>
<dbReference type="GeneID" id="91467667"/>
<proteinExistence type="predicted"/>
<geneLocation type="plasmid" evidence="1 2">
    <name>pSGRIFU3</name>
</geneLocation>
<evidence type="ECO:0000313" key="2">
    <source>
        <dbReference type="Proteomes" id="UP000516422"/>
    </source>
</evidence>
<dbReference type="RefSeq" id="WP_037660503.1">
    <property type="nucleotide sequence ID" value="NZ_CP051009.1"/>
</dbReference>
<keyword evidence="1" id="KW-0614">Plasmid</keyword>
<dbReference type="EMBL" id="CP051009">
    <property type="protein sequence ID" value="QNT98439.1"/>
    <property type="molecule type" value="Genomic_DNA"/>
</dbReference>
<gene>
    <name evidence="1" type="ORF">HEP81_08213</name>
</gene>
<dbReference type="Proteomes" id="UP000516422">
    <property type="component" value="Plasmid pSGRIFU3"/>
</dbReference>
<accession>A0A7H1QDQ9</accession>
<organism evidence="1 2">
    <name type="scientific">Streptomyces griseofuscus</name>
    <dbReference type="NCBI Taxonomy" id="146922"/>
    <lineage>
        <taxon>Bacteria</taxon>
        <taxon>Bacillati</taxon>
        <taxon>Actinomycetota</taxon>
        <taxon>Actinomycetes</taxon>
        <taxon>Kitasatosporales</taxon>
        <taxon>Streptomycetaceae</taxon>
        <taxon>Streptomyces</taxon>
    </lineage>
</organism>
<reference evidence="1 2" key="1">
    <citation type="submission" date="2020-04" db="EMBL/GenBank/DDBJ databases">
        <title>Characterization and engineering of Streptomyces griseofuscus DSM40191 as a potential heterologous host for expression of BGCs.</title>
        <authorList>
            <person name="Gren T."/>
            <person name="Whitford C.M."/>
            <person name="Mohite O.S."/>
            <person name="Joergensen T.S."/>
            <person name="Nielsen J.B."/>
            <person name="Lee S.Y."/>
            <person name="Weber T."/>
        </authorList>
    </citation>
    <scope>NUCLEOTIDE SEQUENCE [LARGE SCALE GENOMIC DNA]</scope>
    <source>
        <strain evidence="1 2">DSM 40191</strain>
        <plasmid evidence="1 2">pSGRIFU3</plasmid>
    </source>
</reference>
<dbReference type="KEGG" id="sgf:HEP81_08213"/>